<evidence type="ECO:0000256" key="2">
    <source>
        <dbReference type="ARBA" id="ARBA00022448"/>
    </source>
</evidence>
<dbReference type="HOGENOM" id="CLU_476700_0_0_1"/>
<dbReference type="GO" id="GO:0030322">
    <property type="term" value="P:stabilization of membrane potential"/>
    <property type="evidence" value="ECO:0007669"/>
    <property type="project" value="TreeGrafter"/>
</dbReference>
<dbReference type="InterPro" id="IPR013099">
    <property type="entry name" value="K_chnl_dom"/>
</dbReference>
<gene>
    <name evidence="11" type="ORF">CRE_17180</name>
</gene>
<dbReference type="Proteomes" id="UP000008281">
    <property type="component" value="Unassembled WGS sequence"/>
</dbReference>
<protein>
    <recommendedName>
        <fullName evidence="10">Potassium channel domain-containing protein</fullName>
    </recommendedName>
</protein>
<evidence type="ECO:0000256" key="6">
    <source>
        <dbReference type="ARBA" id="ARBA00023136"/>
    </source>
</evidence>
<dbReference type="EMBL" id="DS268431">
    <property type="protein sequence ID" value="EFO96727.1"/>
    <property type="molecule type" value="Genomic_DNA"/>
</dbReference>
<evidence type="ECO:0000259" key="10">
    <source>
        <dbReference type="Pfam" id="PF07885"/>
    </source>
</evidence>
<reference evidence="11" key="1">
    <citation type="submission" date="2007-07" db="EMBL/GenBank/DDBJ databases">
        <title>PCAP assembly of the Caenorhabditis remanei genome.</title>
        <authorList>
            <consortium name="The Caenorhabditis remanei Sequencing Consortium"/>
            <person name="Wilson R.K."/>
        </authorList>
    </citation>
    <scope>NUCLEOTIDE SEQUENCE [LARGE SCALE GENOMIC DNA]</scope>
    <source>
        <strain evidence="11">PB4641</strain>
    </source>
</reference>
<dbReference type="STRING" id="31234.E3M9V9"/>
<evidence type="ECO:0000256" key="5">
    <source>
        <dbReference type="ARBA" id="ARBA00023065"/>
    </source>
</evidence>
<dbReference type="Pfam" id="PF07885">
    <property type="entry name" value="Ion_trans_2"/>
    <property type="match status" value="2"/>
</dbReference>
<keyword evidence="2 8" id="KW-0813">Transport</keyword>
<name>E3M9V9_CAERE</name>
<keyword evidence="7 8" id="KW-0407">Ion channel</keyword>
<evidence type="ECO:0000313" key="11">
    <source>
        <dbReference type="EMBL" id="EFO96727.1"/>
    </source>
</evidence>
<accession>E3M9V9</accession>
<feature type="transmembrane region" description="Helical" evidence="9">
    <location>
        <begin position="142"/>
        <end position="161"/>
    </location>
</feature>
<feature type="domain" description="Potassium channel" evidence="10">
    <location>
        <begin position="101"/>
        <end position="165"/>
    </location>
</feature>
<evidence type="ECO:0000256" key="4">
    <source>
        <dbReference type="ARBA" id="ARBA00022989"/>
    </source>
</evidence>
<keyword evidence="3 8" id="KW-0812">Transmembrane</keyword>
<feature type="transmembrane region" description="Helical" evidence="9">
    <location>
        <begin position="268"/>
        <end position="289"/>
    </location>
</feature>
<sequence length="512" mass="59171">MTLFQNIIWFGNVIHVQKYYRLLIMCIFFNILAGIFMFCEKGPDIQARIEFQDRIEWAEKELLTDLMMLYLNDILMKNETELEKRLSVKLNVYYEKSTISAYIKANTGETPWTWNGAMFYVAQIVSTIGYGNPNPITSCGRAITIIVAVIGIPFFFTYLKVFGEDMADTMTKLFKKLINKSCGKIQRKAVDDMIDLESGGLPMTKEKEKKPFPILAALAMLIVWILISAGLFCLWETNWSYSDSIYFTFVSLTTVGFGDMNFETPDMMLFNCGLIFVGLVLLTMCIDLITDAVTAWKKRTFAELKEKYEDMKKDMWKACESFSTGSFTEKFIYSACEDLCEECESCPRKRGFFIELMDWVAGKVIENLILPQKEDDEDLEENEFSQQTSTNRIMRMAANFESGNDFKSLMFGQFLRNKQLPRYLKTKMVQRNTVSCQTDPVENNDSSSKSQADMKQCPMSCSMDDLRLSPLFEPTTEIYMQESNDSFLQYDHEDLRLMPGEMTIVRLRASSW</sequence>
<dbReference type="GO" id="GO:0022841">
    <property type="term" value="F:potassium ion leak channel activity"/>
    <property type="evidence" value="ECO:0007669"/>
    <property type="project" value="TreeGrafter"/>
</dbReference>
<evidence type="ECO:0000256" key="7">
    <source>
        <dbReference type="ARBA" id="ARBA00023303"/>
    </source>
</evidence>
<keyword evidence="4 9" id="KW-1133">Transmembrane helix</keyword>
<dbReference type="PANTHER" id="PTHR11003">
    <property type="entry name" value="POTASSIUM CHANNEL, SUBFAMILY K"/>
    <property type="match status" value="1"/>
</dbReference>
<evidence type="ECO:0000256" key="9">
    <source>
        <dbReference type="SAM" id="Phobius"/>
    </source>
</evidence>
<dbReference type="Gene3D" id="1.10.287.70">
    <property type="match status" value="1"/>
</dbReference>
<keyword evidence="12" id="KW-1185">Reference proteome</keyword>
<dbReference type="SUPFAM" id="SSF81324">
    <property type="entry name" value="Voltage-gated potassium channels"/>
    <property type="match status" value="2"/>
</dbReference>
<keyword evidence="6 9" id="KW-0472">Membrane</keyword>
<dbReference type="PRINTS" id="PR01333">
    <property type="entry name" value="2POREKCHANEL"/>
</dbReference>
<evidence type="ECO:0000256" key="8">
    <source>
        <dbReference type="RuleBase" id="RU003857"/>
    </source>
</evidence>
<dbReference type="eggNOG" id="KOG1418">
    <property type="taxonomic scope" value="Eukaryota"/>
</dbReference>
<comment type="subcellular location">
    <subcellularLocation>
        <location evidence="1">Membrane</location>
        <topology evidence="1">Multi-pass membrane protein</topology>
    </subcellularLocation>
</comment>
<organism evidence="12">
    <name type="scientific">Caenorhabditis remanei</name>
    <name type="common">Caenorhabditis vulgaris</name>
    <dbReference type="NCBI Taxonomy" id="31234"/>
    <lineage>
        <taxon>Eukaryota</taxon>
        <taxon>Metazoa</taxon>
        <taxon>Ecdysozoa</taxon>
        <taxon>Nematoda</taxon>
        <taxon>Chromadorea</taxon>
        <taxon>Rhabditida</taxon>
        <taxon>Rhabditina</taxon>
        <taxon>Rhabditomorpha</taxon>
        <taxon>Rhabditoidea</taxon>
        <taxon>Rhabditidae</taxon>
        <taxon>Peloderinae</taxon>
        <taxon>Caenorhabditis</taxon>
    </lineage>
</organism>
<dbReference type="InterPro" id="IPR003280">
    <property type="entry name" value="2pore_dom_K_chnl"/>
</dbReference>
<evidence type="ECO:0000256" key="3">
    <source>
        <dbReference type="ARBA" id="ARBA00022692"/>
    </source>
</evidence>
<dbReference type="AlphaFoldDB" id="E3M9V9"/>
<keyword evidence="5 8" id="KW-0406">Ion transport</keyword>
<comment type="similarity">
    <text evidence="8">Belongs to the two pore domain potassium channel (TC 1.A.1.8) family.</text>
</comment>
<evidence type="ECO:0000313" key="12">
    <source>
        <dbReference type="Proteomes" id="UP000008281"/>
    </source>
</evidence>
<feature type="transmembrane region" description="Helical" evidence="9">
    <location>
        <begin position="20"/>
        <end position="39"/>
    </location>
</feature>
<feature type="domain" description="Potassium channel" evidence="10">
    <location>
        <begin position="220"/>
        <end position="294"/>
    </location>
</feature>
<evidence type="ECO:0000256" key="1">
    <source>
        <dbReference type="ARBA" id="ARBA00004141"/>
    </source>
</evidence>
<dbReference type="InParanoid" id="E3M9V9"/>
<dbReference type="GO" id="GO:0015271">
    <property type="term" value="F:outward rectifier potassium channel activity"/>
    <property type="evidence" value="ECO:0007669"/>
    <property type="project" value="TreeGrafter"/>
</dbReference>
<proteinExistence type="inferred from homology"/>
<feature type="transmembrane region" description="Helical" evidence="9">
    <location>
        <begin position="212"/>
        <end position="233"/>
    </location>
</feature>
<dbReference type="PANTHER" id="PTHR11003:SF152">
    <property type="entry name" value="TWIK FAMILY OF POTASSIUM CHANNELS PROTEIN 12"/>
    <property type="match status" value="1"/>
</dbReference>
<dbReference type="OrthoDB" id="297496at2759"/>
<dbReference type="GO" id="GO:0005886">
    <property type="term" value="C:plasma membrane"/>
    <property type="evidence" value="ECO:0007669"/>
    <property type="project" value="TreeGrafter"/>
</dbReference>